<dbReference type="Proteomes" id="UP001159427">
    <property type="component" value="Unassembled WGS sequence"/>
</dbReference>
<dbReference type="EC" id="2.4.1.101" evidence="13"/>
<evidence type="ECO:0000256" key="6">
    <source>
        <dbReference type="ARBA" id="ARBA00022692"/>
    </source>
</evidence>
<accession>A0ABN8Q348</accession>
<comment type="caution">
    <text evidence="14">The sequence shown here is derived from an EMBL/GenBank/DDBJ whole genome shotgun (WGS) entry which is preliminary data.</text>
</comment>
<evidence type="ECO:0000256" key="4">
    <source>
        <dbReference type="ARBA" id="ARBA00022676"/>
    </source>
</evidence>
<dbReference type="Gene3D" id="3.90.550.10">
    <property type="entry name" value="Spore Coat Polysaccharide Biosynthesis Protein SpsA, Chain A"/>
    <property type="match status" value="1"/>
</dbReference>
<sequence length="168" mass="20232">MTYRIETMPGLGWVLSRKIYKGELESKWPAPDVFWDWDMWMRMPKQRKDRECIIPDISRTYHFGAKGLNVGPAMNEAYFKRHAFNTQPSVKINADIMYKEKYEEELHRLISQAELLDHSRTPCTNPKDFVPDTQNKIYLFYIRMDRPNDYTTWINVARCFRIWDLDAR</sequence>
<feature type="non-terminal residue" evidence="14">
    <location>
        <position position="168"/>
    </location>
</feature>
<keyword evidence="11" id="KW-0472">Membrane</keyword>
<keyword evidence="7 13" id="KW-0479">Metal-binding</keyword>
<dbReference type="InterPro" id="IPR029044">
    <property type="entry name" value="Nucleotide-diphossugar_trans"/>
</dbReference>
<evidence type="ECO:0000313" key="14">
    <source>
        <dbReference type="EMBL" id="CAH3155683.1"/>
    </source>
</evidence>
<evidence type="ECO:0000256" key="9">
    <source>
        <dbReference type="ARBA" id="ARBA00022989"/>
    </source>
</evidence>
<evidence type="ECO:0000256" key="3">
    <source>
        <dbReference type="ARBA" id="ARBA00006492"/>
    </source>
</evidence>
<keyword evidence="5" id="KW-0808">Transferase</keyword>
<evidence type="ECO:0000256" key="2">
    <source>
        <dbReference type="ARBA" id="ARBA00004922"/>
    </source>
</evidence>
<keyword evidence="6" id="KW-0812">Transmembrane</keyword>
<dbReference type="EMBL" id="CALNXI010001104">
    <property type="protein sequence ID" value="CAH3155683.1"/>
    <property type="molecule type" value="Genomic_DNA"/>
</dbReference>
<comment type="catalytic activity">
    <reaction evidence="13">
        <text>N(4)-(alpha-D-Man-(1-&gt;3)-[alpha-D-Man-(1-&gt;3)-[alpha-D-Man-(1-&gt;6)]-alpha-D-Man-(1-&gt;6)]-beta-D-Man-(1-&gt;4)-beta-D-GlcNAc-(1-&gt;4)-beta-D-GlcNAc)-L-asparaginyl-[protein] (N-glucan mannose isomer 5A1,2) + UDP-N-acetyl-alpha-D-glucosamine = N(4)-{beta-D-GlcNAc-(1-&gt;2)-alpha-D-Man-(1-&gt;3)-[alpha-D-Man-(1-&gt;3)-[alpha-D-Man-(1-&gt;6)]-alpha-D-Man-(1-&gt;6)]-beta-D-Man-(1-&gt;4)-beta-D-GlcNAc-(1-&gt;4)-beta-D-GlcNAc}-L-asparaginyl-[protein] + UDP + H(+)</text>
        <dbReference type="Rhea" id="RHEA:11456"/>
        <dbReference type="Rhea" id="RHEA-COMP:14367"/>
        <dbReference type="Rhea" id="RHEA-COMP:14368"/>
        <dbReference type="ChEBI" id="CHEBI:15378"/>
        <dbReference type="ChEBI" id="CHEBI:57705"/>
        <dbReference type="ChEBI" id="CHEBI:58223"/>
        <dbReference type="ChEBI" id="CHEBI:59087"/>
        <dbReference type="ChEBI" id="CHEBI:60625"/>
        <dbReference type="EC" id="2.4.1.101"/>
    </reaction>
</comment>
<evidence type="ECO:0000256" key="8">
    <source>
        <dbReference type="ARBA" id="ARBA00022968"/>
    </source>
</evidence>
<evidence type="ECO:0000256" key="10">
    <source>
        <dbReference type="ARBA" id="ARBA00023034"/>
    </source>
</evidence>
<keyword evidence="9" id="KW-1133">Transmembrane helix</keyword>
<dbReference type="PANTHER" id="PTHR46396">
    <property type="entry name" value="PROTEIN O-LINKED-MANNOSE BETA-1,2-N-ACETYLGLUCOSAMINYLTRANSFERASE 1"/>
    <property type="match status" value="1"/>
</dbReference>
<dbReference type="PANTHER" id="PTHR46396:SF1">
    <property type="entry name" value="PROTEIN O-LINKED-MANNOSE BETA-1,2-N-ACETYLGLUCOSAMINYLTRANSFERASE 1"/>
    <property type="match status" value="1"/>
</dbReference>
<dbReference type="InterPro" id="IPR052463">
    <property type="entry name" value="O-linked_mannose_GnT"/>
</dbReference>
<comment type="pathway">
    <text evidence="2 13">Protein modification; protein glycosylation.</text>
</comment>
<evidence type="ECO:0000256" key="7">
    <source>
        <dbReference type="ARBA" id="ARBA00022723"/>
    </source>
</evidence>
<dbReference type="Pfam" id="PF03071">
    <property type="entry name" value="GNT-I"/>
    <property type="match status" value="1"/>
</dbReference>
<evidence type="ECO:0000313" key="15">
    <source>
        <dbReference type="Proteomes" id="UP001159427"/>
    </source>
</evidence>
<comment type="cofactor">
    <cofactor evidence="13">
        <name>Mn(2+)</name>
        <dbReference type="ChEBI" id="CHEBI:29035"/>
    </cofactor>
    <text evidence="13">The cofactor is mostly bound to the substrate.</text>
</comment>
<keyword evidence="4 13" id="KW-0328">Glycosyltransferase</keyword>
<protein>
    <recommendedName>
        <fullName evidence="13">Alpha-1,3-mannosyl-glycoprotein 2-beta-N-acetylglucosaminyltransferase</fullName>
        <shortName evidence="13">GNT-I</shortName>
        <shortName evidence="13">GlcNAc-T I</shortName>
        <ecNumber evidence="13">2.4.1.101</ecNumber>
    </recommendedName>
    <alternativeName>
        <fullName evidence="13">N-glycosyl-oligosaccharide-glycoprotein N-acetylglucosaminyltransferase I</fullName>
    </alternativeName>
</protein>
<reference evidence="14 15" key="1">
    <citation type="submission" date="2022-05" db="EMBL/GenBank/DDBJ databases">
        <authorList>
            <consortium name="Genoscope - CEA"/>
            <person name="William W."/>
        </authorList>
    </citation>
    <scope>NUCLEOTIDE SEQUENCE [LARGE SCALE GENOMIC DNA]</scope>
</reference>
<comment type="similarity">
    <text evidence="3 13">Belongs to the glycosyltransferase 13 family.</text>
</comment>
<evidence type="ECO:0000256" key="12">
    <source>
        <dbReference type="ARBA" id="ARBA00023211"/>
    </source>
</evidence>
<dbReference type="SUPFAM" id="SSF53448">
    <property type="entry name" value="Nucleotide-diphospho-sugar transferases"/>
    <property type="match status" value="1"/>
</dbReference>
<keyword evidence="8 13" id="KW-0735">Signal-anchor</keyword>
<gene>
    <name evidence="14" type="ORF">PEVE_00001920</name>
</gene>
<name>A0ABN8Q348_9CNID</name>
<evidence type="ECO:0000256" key="5">
    <source>
        <dbReference type="ARBA" id="ARBA00022679"/>
    </source>
</evidence>
<comment type="function">
    <text evidence="13">Initiates complex N-linked carbohydrate formation. Essential for the conversion of high-mannose to hybrid and complex N-glycans.</text>
</comment>
<keyword evidence="15" id="KW-1185">Reference proteome</keyword>
<comment type="subcellular location">
    <subcellularLocation>
        <location evidence="1 13">Golgi apparatus membrane</location>
        <topology evidence="1 13">Single-pass type II membrane protein</topology>
    </subcellularLocation>
</comment>
<evidence type="ECO:0000256" key="13">
    <source>
        <dbReference type="RuleBase" id="RU368119"/>
    </source>
</evidence>
<dbReference type="InterPro" id="IPR004139">
    <property type="entry name" value="Glyco_trans_13"/>
</dbReference>
<proteinExistence type="inferred from homology"/>
<keyword evidence="12 13" id="KW-0464">Manganese</keyword>
<evidence type="ECO:0000256" key="1">
    <source>
        <dbReference type="ARBA" id="ARBA00004323"/>
    </source>
</evidence>
<organism evidence="14 15">
    <name type="scientific">Porites evermanni</name>
    <dbReference type="NCBI Taxonomy" id="104178"/>
    <lineage>
        <taxon>Eukaryota</taxon>
        <taxon>Metazoa</taxon>
        <taxon>Cnidaria</taxon>
        <taxon>Anthozoa</taxon>
        <taxon>Hexacorallia</taxon>
        <taxon>Scleractinia</taxon>
        <taxon>Fungiina</taxon>
        <taxon>Poritidae</taxon>
        <taxon>Porites</taxon>
    </lineage>
</organism>
<evidence type="ECO:0000256" key="11">
    <source>
        <dbReference type="ARBA" id="ARBA00023136"/>
    </source>
</evidence>
<keyword evidence="10 13" id="KW-0333">Golgi apparatus</keyword>